<dbReference type="Gene3D" id="1.20.120.1780">
    <property type="entry name" value="UbiA prenyltransferase"/>
    <property type="match status" value="1"/>
</dbReference>
<dbReference type="GO" id="GO:0016765">
    <property type="term" value="F:transferase activity, transferring alkyl or aryl (other than methyl) groups"/>
    <property type="evidence" value="ECO:0007669"/>
    <property type="project" value="InterPro"/>
</dbReference>
<dbReference type="RefSeq" id="WP_123824182.1">
    <property type="nucleotide sequence ID" value="NZ_RKMF01000002.1"/>
</dbReference>
<gene>
    <name evidence="10" type="ORF">EDL96_02640</name>
</gene>
<comment type="subcellular location">
    <subcellularLocation>
        <location evidence="1">Membrane</location>
        <topology evidence="1">Multi-pass membrane protein</topology>
    </subcellularLocation>
</comment>
<dbReference type="Pfam" id="PF01040">
    <property type="entry name" value="UbiA"/>
    <property type="match status" value="1"/>
</dbReference>
<keyword evidence="11" id="KW-1185">Reference proteome</keyword>
<evidence type="ECO:0000256" key="4">
    <source>
        <dbReference type="ARBA" id="ARBA00022746"/>
    </source>
</evidence>
<feature type="transmembrane region" description="Helical" evidence="8">
    <location>
        <begin position="257"/>
        <end position="281"/>
    </location>
</feature>
<evidence type="ECO:0000256" key="1">
    <source>
        <dbReference type="ARBA" id="ARBA00004141"/>
    </source>
</evidence>
<name>A0A3N3ZT05_9MICC</name>
<dbReference type="Pfam" id="PF18916">
    <property type="entry name" value="Lycopene_cyc"/>
    <property type="match status" value="1"/>
</dbReference>
<dbReference type="GO" id="GO:0016020">
    <property type="term" value="C:membrane"/>
    <property type="evidence" value="ECO:0007669"/>
    <property type="project" value="UniProtKB-SubCell"/>
</dbReference>
<feature type="transmembrane region" description="Helical" evidence="8">
    <location>
        <begin position="36"/>
        <end position="63"/>
    </location>
</feature>
<dbReference type="GO" id="GO:0016117">
    <property type="term" value="P:carotenoid biosynthetic process"/>
    <property type="evidence" value="ECO:0007669"/>
    <property type="project" value="UniProtKB-KW"/>
</dbReference>
<sequence>MTYGALILVFCTLALLPWALLPAATSGPERLRGRTAVVMLTTLIVLCVLTVVFDSLIISAGFVEYGAGALSGIRLWHAPVEDLSYVLAGVLLLPGLWRGLEDPRRARDHLAMLVSTSRPVSWVNTAYPFAAAYLLTEHRVDDLLVVGTIFFLIPYNLLMYGINDVFDHESDLLNPRKGGLEGALVDPSRHRGILVASVVCPVPFVLYLLFSGDVVDAVTLAVSLFAVVAYSVKGLRFKEKPGLDSATSATHFVSPMIYGLVLADATWTWSTVAVTLAFFVWGMASQAFGAVQDVRADRAAGLGSIATVVGSRRTVWAALCGYLAAGLLLLTSAWPGPLAAFLVLPYVVNLVPFLRIDDDSCETANRGWKRFLWINYVVGFAVTMLLIYSAWD</sequence>
<dbReference type="PANTHER" id="PTHR42723">
    <property type="entry name" value="CHLOROPHYLL SYNTHASE"/>
    <property type="match status" value="1"/>
</dbReference>
<keyword evidence="10" id="KW-0808">Transferase</keyword>
<dbReference type="EMBL" id="RKMF01000002">
    <property type="protein sequence ID" value="ROZ64751.1"/>
    <property type="molecule type" value="Genomic_DNA"/>
</dbReference>
<keyword evidence="7" id="KW-0413">Isomerase</keyword>
<evidence type="ECO:0000256" key="2">
    <source>
        <dbReference type="ARBA" id="ARBA00004829"/>
    </source>
</evidence>
<dbReference type="GO" id="GO:0045436">
    <property type="term" value="F:lycopene beta cyclase activity"/>
    <property type="evidence" value="ECO:0007669"/>
    <property type="project" value="UniProtKB-ARBA"/>
</dbReference>
<feature type="transmembrane region" description="Helical" evidence="8">
    <location>
        <begin position="338"/>
        <end position="356"/>
    </location>
</feature>
<keyword evidence="6 8" id="KW-0472">Membrane</keyword>
<evidence type="ECO:0000256" key="7">
    <source>
        <dbReference type="ARBA" id="ARBA00023235"/>
    </source>
</evidence>
<keyword evidence="4" id="KW-0125">Carotenoid biosynthesis</keyword>
<keyword evidence="3 8" id="KW-0812">Transmembrane</keyword>
<feature type="transmembrane region" description="Helical" evidence="8">
    <location>
        <begin position="143"/>
        <end position="162"/>
    </location>
</feature>
<comment type="caution">
    <text evidence="10">The sequence shown here is derived from an EMBL/GenBank/DDBJ whole genome shotgun (WGS) entry which is preliminary data.</text>
</comment>
<dbReference type="GO" id="GO:0016872">
    <property type="term" value="F:intramolecular lyase activity"/>
    <property type="evidence" value="ECO:0007669"/>
    <property type="project" value="InterPro"/>
</dbReference>
<evidence type="ECO:0000256" key="6">
    <source>
        <dbReference type="ARBA" id="ARBA00023136"/>
    </source>
</evidence>
<dbReference type="Proteomes" id="UP000270616">
    <property type="component" value="Unassembled WGS sequence"/>
</dbReference>
<dbReference type="CDD" id="cd13966">
    <property type="entry name" value="PT_UbiA_4"/>
    <property type="match status" value="1"/>
</dbReference>
<feature type="transmembrane region" description="Helical" evidence="8">
    <location>
        <begin position="314"/>
        <end position="332"/>
    </location>
</feature>
<comment type="pathway">
    <text evidence="2">Carotenoid biosynthesis.</text>
</comment>
<feature type="transmembrane region" description="Helical" evidence="8">
    <location>
        <begin position="83"/>
        <end position="100"/>
    </location>
</feature>
<dbReference type="InterPro" id="IPR050475">
    <property type="entry name" value="Prenyltransferase_related"/>
</dbReference>
<dbReference type="NCBIfam" id="TIGR03462">
    <property type="entry name" value="CarR_dom_SF"/>
    <property type="match status" value="1"/>
</dbReference>
<dbReference type="AlphaFoldDB" id="A0A3N3ZT05"/>
<dbReference type="InterPro" id="IPR017825">
    <property type="entry name" value="Lycopene_cyclase_dom"/>
</dbReference>
<dbReference type="OrthoDB" id="1416782at2"/>
<dbReference type="PANTHER" id="PTHR42723:SF1">
    <property type="entry name" value="CHLOROPHYLL SYNTHASE, CHLOROPLASTIC"/>
    <property type="match status" value="1"/>
</dbReference>
<feature type="transmembrane region" description="Helical" evidence="8">
    <location>
        <begin position="371"/>
        <end position="391"/>
    </location>
</feature>
<feature type="transmembrane region" description="Helical" evidence="8">
    <location>
        <begin position="192"/>
        <end position="210"/>
    </location>
</feature>
<proteinExistence type="predicted"/>
<keyword evidence="5 8" id="KW-1133">Transmembrane helix</keyword>
<dbReference type="InterPro" id="IPR000537">
    <property type="entry name" value="UbiA_prenyltransferase"/>
</dbReference>
<evidence type="ECO:0000256" key="5">
    <source>
        <dbReference type="ARBA" id="ARBA00022989"/>
    </source>
</evidence>
<accession>A0A3N3ZT05</accession>
<organism evidence="10 11">
    <name type="scientific">Kocuria soli</name>
    <dbReference type="NCBI Taxonomy" id="2485125"/>
    <lineage>
        <taxon>Bacteria</taxon>
        <taxon>Bacillati</taxon>
        <taxon>Actinomycetota</taxon>
        <taxon>Actinomycetes</taxon>
        <taxon>Micrococcales</taxon>
        <taxon>Micrococcaceae</taxon>
        <taxon>Kocuria</taxon>
    </lineage>
</organism>
<feature type="transmembrane region" description="Helical" evidence="8">
    <location>
        <begin position="217"/>
        <end position="237"/>
    </location>
</feature>
<evidence type="ECO:0000259" key="9">
    <source>
        <dbReference type="Pfam" id="PF18916"/>
    </source>
</evidence>
<reference evidence="10 11" key="1">
    <citation type="submission" date="2018-10" db="EMBL/GenBank/DDBJ databases">
        <title>Kocuria sp. M5W7-7, whole genome shotgun sequence.</title>
        <authorList>
            <person name="Tuo L."/>
        </authorList>
    </citation>
    <scope>NUCLEOTIDE SEQUENCE [LARGE SCALE GENOMIC DNA]</scope>
    <source>
        <strain evidence="10 11">M5W7-7</strain>
    </source>
</reference>
<protein>
    <submittedName>
        <fullName evidence="10">Prenyltransferase</fullName>
    </submittedName>
</protein>
<feature type="domain" description="Lycopene cyclase" evidence="9">
    <location>
        <begin position="7"/>
        <end position="92"/>
    </location>
</feature>
<evidence type="ECO:0000256" key="3">
    <source>
        <dbReference type="ARBA" id="ARBA00022692"/>
    </source>
</evidence>
<evidence type="ECO:0000256" key="8">
    <source>
        <dbReference type="SAM" id="Phobius"/>
    </source>
</evidence>
<dbReference type="NCBIfam" id="NF009608">
    <property type="entry name" value="PRK13105.1"/>
    <property type="match status" value="1"/>
</dbReference>
<evidence type="ECO:0000313" key="11">
    <source>
        <dbReference type="Proteomes" id="UP000270616"/>
    </source>
</evidence>
<evidence type="ECO:0000313" key="10">
    <source>
        <dbReference type="EMBL" id="ROZ64751.1"/>
    </source>
</evidence>